<name>A0AAD6FMJ8_9TELE</name>
<evidence type="ECO:0000313" key="1">
    <source>
        <dbReference type="EMBL" id="KAJ4940901.1"/>
    </source>
</evidence>
<proteinExistence type="predicted"/>
<dbReference type="AlphaFoldDB" id="A0AAD6FMJ8"/>
<dbReference type="Proteomes" id="UP001219934">
    <property type="component" value="Unassembled WGS sequence"/>
</dbReference>
<organism evidence="1 2">
    <name type="scientific">Pogonophryne albipinna</name>
    <dbReference type="NCBI Taxonomy" id="1090488"/>
    <lineage>
        <taxon>Eukaryota</taxon>
        <taxon>Metazoa</taxon>
        <taxon>Chordata</taxon>
        <taxon>Craniata</taxon>
        <taxon>Vertebrata</taxon>
        <taxon>Euteleostomi</taxon>
        <taxon>Actinopterygii</taxon>
        <taxon>Neopterygii</taxon>
        <taxon>Teleostei</taxon>
        <taxon>Neoteleostei</taxon>
        <taxon>Acanthomorphata</taxon>
        <taxon>Eupercaria</taxon>
        <taxon>Perciformes</taxon>
        <taxon>Notothenioidei</taxon>
        <taxon>Pogonophryne</taxon>
    </lineage>
</organism>
<protein>
    <submittedName>
        <fullName evidence="1">Uncharacterized protein</fullName>
    </submittedName>
</protein>
<comment type="caution">
    <text evidence="1">The sequence shown here is derived from an EMBL/GenBank/DDBJ whole genome shotgun (WGS) entry which is preliminary data.</text>
</comment>
<keyword evidence="2" id="KW-1185">Reference proteome</keyword>
<reference evidence="1" key="1">
    <citation type="submission" date="2022-11" db="EMBL/GenBank/DDBJ databases">
        <title>Chromosome-level genome of Pogonophryne albipinna.</title>
        <authorList>
            <person name="Jo E."/>
        </authorList>
    </citation>
    <scope>NUCLEOTIDE SEQUENCE</scope>
    <source>
        <strain evidence="1">SGF0006</strain>
        <tissue evidence="1">Muscle</tissue>
    </source>
</reference>
<dbReference type="EMBL" id="JAPTMU010000007">
    <property type="protein sequence ID" value="KAJ4940901.1"/>
    <property type="molecule type" value="Genomic_DNA"/>
</dbReference>
<feature type="non-terminal residue" evidence="1">
    <location>
        <position position="65"/>
    </location>
</feature>
<sequence length="65" mass="7156">MSGELTCRLLDLSRTGALYEYMAATFKISCRAHSEFGSSGQMFTRWGSLISPLGAQDPLKVSQPR</sequence>
<gene>
    <name evidence="1" type="ORF">JOQ06_027192</name>
</gene>
<evidence type="ECO:0000313" key="2">
    <source>
        <dbReference type="Proteomes" id="UP001219934"/>
    </source>
</evidence>
<accession>A0AAD6FMJ8</accession>